<name>F4PNC0_CACFS</name>
<keyword evidence="2" id="KW-1185">Reference proteome</keyword>
<dbReference type="GeneID" id="14875749"/>
<dbReference type="RefSeq" id="XP_004360824.1">
    <property type="nucleotide sequence ID" value="XM_004360767.1"/>
</dbReference>
<dbReference type="EMBL" id="GL883008">
    <property type="protein sequence ID" value="EGG22973.1"/>
    <property type="molecule type" value="Genomic_DNA"/>
</dbReference>
<dbReference type="SUPFAM" id="SSF48371">
    <property type="entry name" value="ARM repeat"/>
    <property type="match status" value="1"/>
</dbReference>
<accession>F4PNC0</accession>
<dbReference type="AlphaFoldDB" id="F4PNC0"/>
<organism evidence="1 2">
    <name type="scientific">Cavenderia fasciculata</name>
    <name type="common">Slime mold</name>
    <name type="synonym">Dictyostelium fasciculatum</name>
    <dbReference type="NCBI Taxonomy" id="261658"/>
    <lineage>
        <taxon>Eukaryota</taxon>
        <taxon>Amoebozoa</taxon>
        <taxon>Evosea</taxon>
        <taxon>Eumycetozoa</taxon>
        <taxon>Dictyostelia</taxon>
        <taxon>Acytosteliales</taxon>
        <taxon>Cavenderiaceae</taxon>
        <taxon>Cavenderia</taxon>
    </lineage>
</organism>
<evidence type="ECO:0000313" key="2">
    <source>
        <dbReference type="Proteomes" id="UP000007797"/>
    </source>
</evidence>
<dbReference type="KEGG" id="dfa:DFA_05103"/>
<proteinExistence type="predicted"/>
<dbReference type="Proteomes" id="UP000007797">
    <property type="component" value="Unassembled WGS sequence"/>
</dbReference>
<protein>
    <submittedName>
        <fullName evidence="1">Uncharacterized protein</fullName>
    </submittedName>
</protein>
<gene>
    <name evidence="1" type="ORF">DFA_05103</name>
</gene>
<evidence type="ECO:0000313" key="1">
    <source>
        <dbReference type="EMBL" id="EGG22973.1"/>
    </source>
</evidence>
<dbReference type="InterPro" id="IPR016024">
    <property type="entry name" value="ARM-type_fold"/>
</dbReference>
<reference evidence="2" key="1">
    <citation type="journal article" date="2011" name="Genome Res.">
        <title>Phylogeny-wide analysis of social amoeba genomes highlights ancient origins for complex intercellular communication.</title>
        <authorList>
            <person name="Heidel A.J."/>
            <person name="Lawal H.M."/>
            <person name="Felder M."/>
            <person name="Schilde C."/>
            <person name="Helps N.R."/>
            <person name="Tunggal B."/>
            <person name="Rivero F."/>
            <person name="John U."/>
            <person name="Schleicher M."/>
            <person name="Eichinger L."/>
            <person name="Platzer M."/>
            <person name="Noegel A.A."/>
            <person name="Schaap P."/>
            <person name="Gloeckner G."/>
        </authorList>
    </citation>
    <scope>NUCLEOTIDE SEQUENCE [LARGE SCALE GENOMIC DNA]</scope>
    <source>
        <strain evidence="2">SH3</strain>
    </source>
</reference>
<sequence>MVFSRSYHPHLPDLFASDFDQMAILEYQLKRLHRWNIYDKDNIHHVTGLIQLLLIKSPNGTDNDKCLFPQLSYETKKHMHELLLNHFKQLRRFNNHEMELIQLMLSNHYNNDKDIYLFIIQTFNWFNVWLSKKVKYRNKDQYGSLSLIMIHGIIRMNNYDAHIRDKYLDVIYDTLDTIFRVYGDGEIFSSIIHGPIYMFLLVLKEYSFQDQRGRELKRRISNIVFNDLSKRLFSFDEWDSQIGCDFFKDYITIVFLDAHNDQYFIPPEQSNDYMDVEDWKKDNRTRVEERELLCKQIRSFSTDYHPIVLSILFEHFKKCLTQTSWKDKLIVLKLLNMFDYNNMDYKKGKECKWKTYFSFDFLKTVISETLKEDNVLVQCELVEFIRLFCYIPYYRWMVVDSIEFRDIIKEAFIYIIDQASSPHPRLIYFLIEACDPRAYGRLGRQIKEIFYTDPFWQECIVNLVLKSVQSNHKSLKALSTTIIALLDSFQKDKDILDHVIGFFNHTHQLGFKETNQLIQRILFSKQQQQYQPDQINRFVNVYLVGWIGNSASNLSIYLPLVMKRILGQPIDQDCIRSLLILYKQSHKSTNQYIQYLITPIIQLYTNTKIDNVNEKTNVAELLSLLFTRTVEYKGIHHQESTRLFQQILDTFTAPPTPSSLYPFNIIYHNIKRLCVITDIVQQIIVTRGNITTDQILQIIDLIVQTLQLIHSNDNNREHLSEIGQLIQILVSMDYQWNTIAMISSRVIDMVVDWINQNMELGHKSFHSTVELVVDFYDQINIIPPSITISPTTEKISYSEWIDRLILVETGYGHSYDVVTTKLIQLKIN</sequence>